<dbReference type="InterPro" id="IPR011047">
    <property type="entry name" value="Quinoprotein_ADH-like_sf"/>
</dbReference>
<sequence length="508" mass="55283">MELKESVIAIIIVVLLIISGGIGFYLGKLSSSKIYVTTITKTMTAIKQNYTEYNVYLNGIEFIDIFYPQNLPNSTIGPKNYVMFGLTPNRDPVIDGNLSVKWETPLIGNFEQNLTLWNDIVNHVGKSFGSAYRQATGIAVGPTEANGIVYVASDAGWIYGINVFNGKIIFELYTPGTLSMWEPLIWNGIGLVGLGGAMFDYQQGALNAFGGGHRGQYTGINGLLAFNATNGKPLWLILTRAQAMPTGVIVNGVVYWDTGDGTIYATNISNGKILWEYHYDGSGNMASLDYYDGIVIAGFSQSYPMNMSAIVGVYANNGSLAYIIKLPFATTSSAGDAVMAVWNGYLVDGILGFQKGNLPILSNIDSREVLIVANVTTGKIIYIMNITNITTHPSDTNNGFNPEIVNGIIYQPTIAGKIIAINISNGRILWESQQLTKGWLQAEPTYYNGMLFVPAGNTIYVLNASNGKIIATYTTQFIMRQQLIIIGNTIIETSGTNWVFAVPISEIL</sequence>
<keyword evidence="1" id="KW-0812">Transmembrane</keyword>
<protein>
    <submittedName>
        <fullName evidence="3">Outer membrane protein assembly factor BamB</fullName>
    </submittedName>
    <submittedName>
        <fullName evidence="4">PQQ-binding-like beta-propeller repeat protein</fullName>
    </submittedName>
</protein>
<dbReference type="PANTHER" id="PTHR34512:SF30">
    <property type="entry name" value="OUTER MEMBRANE PROTEIN ASSEMBLY FACTOR BAMB"/>
    <property type="match status" value="1"/>
</dbReference>
<evidence type="ECO:0000313" key="5">
    <source>
        <dbReference type="Proteomes" id="UP000427373"/>
    </source>
</evidence>
<dbReference type="KEGG" id="soh:D1869_09745"/>
<dbReference type="OrthoDB" id="145878at2157"/>
<dbReference type="PANTHER" id="PTHR34512">
    <property type="entry name" value="CELL SURFACE PROTEIN"/>
    <property type="match status" value="1"/>
</dbReference>
<feature type="domain" description="Pyrrolo-quinoline quinone repeat" evidence="2">
    <location>
        <begin position="208"/>
        <end position="338"/>
    </location>
</feature>
<feature type="domain" description="Pyrrolo-quinoline quinone repeat" evidence="2">
    <location>
        <begin position="395"/>
        <end position="469"/>
    </location>
</feature>
<evidence type="ECO:0000313" key="4">
    <source>
        <dbReference type="EMBL" id="QGR17445.1"/>
    </source>
</evidence>
<reference evidence="4 5" key="1">
    <citation type="submission" date="2019-10" db="EMBL/GenBank/DDBJ databases">
        <title>Genome Sequences from Six Type Strain Members of the Archaeal Family Sulfolobaceae: Acidianus ambivalens, Acidianus infernus, Metallosphaera prunae, Stygiolobus azoricus, Sulfolobus metallicus, and Sulfurisphaera ohwakuensis.</title>
        <authorList>
            <person name="Counts J.A."/>
            <person name="Kelly R.M."/>
        </authorList>
    </citation>
    <scope>NUCLEOTIDE SEQUENCE [LARGE SCALE GENOMIC DNA]</scope>
    <source>
        <strain evidence="4 5">TA-1</strain>
    </source>
</reference>
<dbReference type="Gene3D" id="2.130.10.10">
    <property type="entry name" value="YVTN repeat-like/Quinoprotein amine dehydrogenase"/>
    <property type="match status" value="1"/>
</dbReference>
<accession>A0A650CIE5</accession>
<dbReference type="InterPro" id="IPR002372">
    <property type="entry name" value="PQQ_rpt_dom"/>
</dbReference>
<keyword evidence="5" id="KW-1185">Reference proteome</keyword>
<dbReference type="InterPro" id="IPR018391">
    <property type="entry name" value="PQQ_b-propeller_rpt"/>
</dbReference>
<evidence type="ECO:0000256" key="1">
    <source>
        <dbReference type="SAM" id="Phobius"/>
    </source>
</evidence>
<dbReference type="GeneID" id="42801528"/>
<dbReference type="Proteomes" id="UP000427373">
    <property type="component" value="Chromosome"/>
</dbReference>
<dbReference type="Gene3D" id="2.40.10.480">
    <property type="match status" value="1"/>
</dbReference>
<name>A0A650CIE5_SULOH</name>
<dbReference type="AlphaFoldDB" id="A0A650CIE5"/>
<keyword evidence="1" id="KW-1133">Transmembrane helix</keyword>
<dbReference type="RefSeq" id="WP_156014930.1">
    <property type="nucleotide sequence ID" value="NZ_CP045484.1"/>
</dbReference>
<reference evidence="3 6" key="2">
    <citation type="submission" date="2020-08" db="EMBL/GenBank/DDBJ databases">
        <title>Genomic Encyclopedia of Type Strains, Phase IV (KMG-IV): sequencing the most valuable type-strain genomes for metagenomic binning, comparative biology and taxonomic classification.</title>
        <authorList>
            <person name="Goeker M."/>
        </authorList>
    </citation>
    <scope>NUCLEOTIDE SEQUENCE [LARGE SCALE GENOMIC DNA]</scope>
    <source>
        <strain evidence="3 6">DSM 12421</strain>
    </source>
</reference>
<dbReference type="EMBL" id="JACHFY010000005">
    <property type="protein sequence ID" value="MBB5253530.1"/>
    <property type="molecule type" value="Genomic_DNA"/>
</dbReference>
<dbReference type="EMBL" id="CP045484">
    <property type="protein sequence ID" value="QGR17445.1"/>
    <property type="molecule type" value="Genomic_DNA"/>
</dbReference>
<gene>
    <name evidence="4" type="ORF">D1869_09745</name>
    <name evidence="3" type="ORF">HNQ62_001299</name>
</gene>
<proteinExistence type="predicted"/>
<feature type="transmembrane region" description="Helical" evidence="1">
    <location>
        <begin position="6"/>
        <end position="26"/>
    </location>
</feature>
<dbReference type="InterPro" id="IPR015943">
    <property type="entry name" value="WD40/YVTN_repeat-like_dom_sf"/>
</dbReference>
<dbReference type="SUPFAM" id="SSF50998">
    <property type="entry name" value="Quinoprotein alcohol dehydrogenase-like"/>
    <property type="match status" value="2"/>
</dbReference>
<organism evidence="4 5">
    <name type="scientific">Sulfurisphaera ohwakuensis</name>
    <dbReference type="NCBI Taxonomy" id="69656"/>
    <lineage>
        <taxon>Archaea</taxon>
        <taxon>Thermoproteota</taxon>
        <taxon>Thermoprotei</taxon>
        <taxon>Sulfolobales</taxon>
        <taxon>Sulfolobaceae</taxon>
        <taxon>Sulfurisphaera</taxon>
    </lineage>
</organism>
<evidence type="ECO:0000259" key="2">
    <source>
        <dbReference type="Pfam" id="PF13360"/>
    </source>
</evidence>
<evidence type="ECO:0000313" key="6">
    <source>
        <dbReference type="Proteomes" id="UP000582213"/>
    </source>
</evidence>
<dbReference type="SMART" id="SM00564">
    <property type="entry name" value="PQQ"/>
    <property type="match status" value="4"/>
</dbReference>
<keyword evidence="1" id="KW-0472">Membrane</keyword>
<evidence type="ECO:0000313" key="3">
    <source>
        <dbReference type="EMBL" id="MBB5253530.1"/>
    </source>
</evidence>
<dbReference type="Pfam" id="PF13360">
    <property type="entry name" value="PQQ_2"/>
    <property type="match status" value="2"/>
</dbReference>
<dbReference type="Proteomes" id="UP000582213">
    <property type="component" value="Unassembled WGS sequence"/>
</dbReference>